<reference evidence="1 2" key="1">
    <citation type="submission" date="2024-09" db="EMBL/GenBank/DDBJ databases">
        <authorList>
            <person name="Sun Q."/>
            <person name="Mori K."/>
        </authorList>
    </citation>
    <scope>NUCLEOTIDE SEQUENCE [LARGE SCALE GENOMIC DNA]</scope>
    <source>
        <strain evidence="1 2">CECT 8622</strain>
    </source>
</reference>
<dbReference type="RefSeq" id="WP_379862383.1">
    <property type="nucleotide sequence ID" value="NZ_JBHMFC010000104.1"/>
</dbReference>
<accession>A0ABV5FFE1</accession>
<keyword evidence="2" id="KW-1185">Reference proteome</keyword>
<evidence type="ECO:0000313" key="2">
    <source>
        <dbReference type="Proteomes" id="UP001589585"/>
    </source>
</evidence>
<dbReference type="EMBL" id="JBHMFC010000104">
    <property type="protein sequence ID" value="MFB9058135.1"/>
    <property type="molecule type" value="Genomic_DNA"/>
</dbReference>
<proteinExistence type="predicted"/>
<name>A0ABV5FFE1_9FLAO</name>
<organism evidence="1 2">
    <name type="scientific">Mariniflexile ostreae</name>
    <dbReference type="NCBI Taxonomy" id="1520892"/>
    <lineage>
        <taxon>Bacteria</taxon>
        <taxon>Pseudomonadati</taxon>
        <taxon>Bacteroidota</taxon>
        <taxon>Flavobacteriia</taxon>
        <taxon>Flavobacteriales</taxon>
        <taxon>Flavobacteriaceae</taxon>
        <taxon>Mariniflexile</taxon>
    </lineage>
</organism>
<protein>
    <submittedName>
        <fullName evidence="1">Uncharacterized protein</fullName>
    </submittedName>
</protein>
<sequence length="52" mass="6000">MKTKLKLPINKAKSGIRRPVNFELLGHGFVPVYKKGAKDNMYLWWLIKVGQS</sequence>
<dbReference type="Proteomes" id="UP001589585">
    <property type="component" value="Unassembled WGS sequence"/>
</dbReference>
<comment type="caution">
    <text evidence="1">The sequence shown here is derived from an EMBL/GenBank/DDBJ whole genome shotgun (WGS) entry which is preliminary data.</text>
</comment>
<evidence type="ECO:0000313" key="1">
    <source>
        <dbReference type="EMBL" id="MFB9058135.1"/>
    </source>
</evidence>
<gene>
    <name evidence="1" type="ORF">ACFFU9_15430</name>
</gene>